<name>A0ABR2WW34_9FUNG</name>
<sequence>MSATKFNQMSDNTIRVFICLCILLGLSLVHVTLFLMEPLSTDPHPPQPVLTVQKMRIIGVQVLEQADDSIDWETTLQDILL</sequence>
<evidence type="ECO:0000256" key="1">
    <source>
        <dbReference type="SAM" id="Phobius"/>
    </source>
</evidence>
<keyword evidence="1" id="KW-0472">Membrane</keyword>
<organism evidence="2 3">
    <name type="scientific">Basidiobolus ranarum</name>
    <dbReference type="NCBI Taxonomy" id="34480"/>
    <lineage>
        <taxon>Eukaryota</taxon>
        <taxon>Fungi</taxon>
        <taxon>Fungi incertae sedis</taxon>
        <taxon>Zoopagomycota</taxon>
        <taxon>Entomophthoromycotina</taxon>
        <taxon>Basidiobolomycetes</taxon>
        <taxon>Basidiobolales</taxon>
        <taxon>Basidiobolaceae</taxon>
        <taxon>Basidiobolus</taxon>
    </lineage>
</organism>
<protein>
    <submittedName>
        <fullName evidence="2">Uncharacterized protein</fullName>
    </submittedName>
</protein>
<evidence type="ECO:0000313" key="2">
    <source>
        <dbReference type="EMBL" id="KAK9765732.1"/>
    </source>
</evidence>
<keyword evidence="3" id="KW-1185">Reference proteome</keyword>
<keyword evidence="1" id="KW-0812">Transmembrane</keyword>
<dbReference type="Proteomes" id="UP001479436">
    <property type="component" value="Unassembled WGS sequence"/>
</dbReference>
<accession>A0ABR2WW34</accession>
<gene>
    <name evidence="2" type="ORF">K7432_005697</name>
</gene>
<dbReference type="EMBL" id="JASJQH010000231">
    <property type="protein sequence ID" value="KAK9765732.1"/>
    <property type="molecule type" value="Genomic_DNA"/>
</dbReference>
<proteinExistence type="predicted"/>
<evidence type="ECO:0000313" key="3">
    <source>
        <dbReference type="Proteomes" id="UP001479436"/>
    </source>
</evidence>
<keyword evidence="1" id="KW-1133">Transmembrane helix</keyword>
<reference evidence="2 3" key="1">
    <citation type="submission" date="2023-04" db="EMBL/GenBank/DDBJ databases">
        <title>Genome of Basidiobolus ranarum AG-B5.</title>
        <authorList>
            <person name="Stajich J.E."/>
            <person name="Carter-House D."/>
            <person name="Gryganskyi A."/>
        </authorList>
    </citation>
    <scope>NUCLEOTIDE SEQUENCE [LARGE SCALE GENOMIC DNA]</scope>
    <source>
        <strain evidence="2 3">AG-B5</strain>
    </source>
</reference>
<feature type="transmembrane region" description="Helical" evidence="1">
    <location>
        <begin position="12"/>
        <end position="36"/>
    </location>
</feature>
<comment type="caution">
    <text evidence="2">The sequence shown here is derived from an EMBL/GenBank/DDBJ whole genome shotgun (WGS) entry which is preliminary data.</text>
</comment>